<dbReference type="STRING" id="1122214.Mame_03576"/>
<name>A0A1U9Z5C3_9HYPH</name>
<accession>A0A1U9Z5C3</accession>
<sequence length="115" mass="12944">MRLRSDFFASALVRDAFAAGGFAVIERKGAEEAGAIAIRQIFRDGTESLYLPAPQSFAEEGVQDRVFERRLNAASSDKVSEMLEREMRFDSDLWVVVLECENVDGFFNIADEEQD</sequence>
<organism evidence="1 2">
    <name type="scientific">Martelella mediterranea DSM 17316</name>
    <dbReference type="NCBI Taxonomy" id="1122214"/>
    <lineage>
        <taxon>Bacteria</taxon>
        <taxon>Pseudomonadati</taxon>
        <taxon>Pseudomonadota</taxon>
        <taxon>Alphaproteobacteria</taxon>
        <taxon>Hyphomicrobiales</taxon>
        <taxon>Aurantimonadaceae</taxon>
        <taxon>Martelella</taxon>
    </lineage>
</organism>
<dbReference type="eggNOG" id="COG5447">
    <property type="taxonomic scope" value="Bacteria"/>
</dbReference>
<keyword evidence="2" id="KW-1185">Reference proteome</keyword>
<evidence type="ECO:0000313" key="2">
    <source>
        <dbReference type="Proteomes" id="UP000191135"/>
    </source>
</evidence>
<dbReference type="KEGG" id="mmed:Mame_03576"/>
<dbReference type="AlphaFoldDB" id="A0A1U9Z5C3"/>
<dbReference type="InterPro" id="IPR009964">
    <property type="entry name" value="DUF1491"/>
</dbReference>
<protein>
    <recommendedName>
        <fullName evidence="3">DUF1491 domain-containing protein</fullName>
    </recommendedName>
</protein>
<proteinExistence type="predicted"/>
<dbReference type="Gene3D" id="3.40.1530.20">
    <property type="entry name" value="Protein of unknown function (DUF1491)"/>
    <property type="match status" value="1"/>
</dbReference>
<reference evidence="1 2" key="1">
    <citation type="submission" date="2017-03" db="EMBL/GenBank/DDBJ databases">
        <title>Foreign affairs: Plasmid Transfer between Roseobacters and Rhizobia.</title>
        <authorList>
            <person name="Bartling P."/>
            <person name="Bunk B."/>
            <person name="Overmann J."/>
            <person name="Brinkmann H."/>
            <person name="Petersen J."/>
        </authorList>
    </citation>
    <scope>NUCLEOTIDE SEQUENCE [LARGE SCALE GENOMIC DNA]</scope>
    <source>
        <strain evidence="1 2">MACL11</strain>
    </source>
</reference>
<gene>
    <name evidence="1" type="ORF">Mame_03576</name>
</gene>
<dbReference type="Proteomes" id="UP000191135">
    <property type="component" value="Chromosome"/>
</dbReference>
<dbReference type="OrthoDB" id="9809136at2"/>
<dbReference type="RefSeq" id="WP_026173796.1">
    <property type="nucleotide sequence ID" value="NZ_AQWH01000025.1"/>
</dbReference>
<dbReference type="Pfam" id="PF07372">
    <property type="entry name" value="DUF1491"/>
    <property type="match status" value="1"/>
</dbReference>
<evidence type="ECO:0000313" key="1">
    <source>
        <dbReference type="EMBL" id="AQZ52881.1"/>
    </source>
</evidence>
<dbReference type="EMBL" id="CP020330">
    <property type="protein sequence ID" value="AQZ52881.1"/>
    <property type="molecule type" value="Genomic_DNA"/>
</dbReference>
<evidence type="ECO:0008006" key="3">
    <source>
        <dbReference type="Google" id="ProtNLM"/>
    </source>
</evidence>